<reference evidence="5" key="1">
    <citation type="submission" date="2025-08" db="UniProtKB">
        <authorList>
            <consortium name="RefSeq"/>
        </authorList>
    </citation>
    <scope>IDENTIFICATION</scope>
    <source>
        <tissue evidence="5">Testes</tissue>
    </source>
</reference>
<name>A0ABM0M4J8_SACKO</name>
<dbReference type="PROSITE" id="PS50104">
    <property type="entry name" value="TIR"/>
    <property type="match status" value="1"/>
</dbReference>
<organism evidence="4 5">
    <name type="scientific">Saccoglossus kowalevskii</name>
    <name type="common">Acorn worm</name>
    <dbReference type="NCBI Taxonomy" id="10224"/>
    <lineage>
        <taxon>Eukaryota</taxon>
        <taxon>Metazoa</taxon>
        <taxon>Hemichordata</taxon>
        <taxon>Enteropneusta</taxon>
        <taxon>Harrimaniidae</taxon>
        <taxon>Saccoglossus</taxon>
    </lineage>
</organism>
<dbReference type="InterPro" id="IPR035897">
    <property type="entry name" value="Toll_tir_struct_dom_sf"/>
</dbReference>
<feature type="domain" description="Death" evidence="2">
    <location>
        <begin position="168"/>
        <end position="235"/>
    </location>
</feature>
<dbReference type="GeneID" id="102810009"/>
<keyword evidence="4" id="KW-1185">Reference proteome</keyword>
<evidence type="ECO:0000256" key="1">
    <source>
        <dbReference type="SAM" id="Coils"/>
    </source>
</evidence>
<dbReference type="RefSeq" id="XP_006814939.1">
    <property type="nucleotide sequence ID" value="XM_006814876.1"/>
</dbReference>
<dbReference type="InterPro" id="IPR011029">
    <property type="entry name" value="DEATH-like_dom_sf"/>
</dbReference>
<evidence type="ECO:0000313" key="5">
    <source>
        <dbReference type="RefSeq" id="XP_006814939.1"/>
    </source>
</evidence>
<dbReference type="Pfam" id="PF00531">
    <property type="entry name" value="Death"/>
    <property type="match status" value="1"/>
</dbReference>
<protein>
    <submittedName>
        <fullName evidence="5">Uncharacterized protein LOC102810009</fullName>
    </submittedName>
</protein>
<dbReference type="InterPro" id="IPR000488">
    <property type="entry name" value="Death_dom"/>
</dbReference>
<dbReference type="PANTHER" id="PTHR47508">
    <property type="entry name" value="SAM DOMAIN-CONTAINING PROTEIN-RELATED"/>
    <property type="match status" value="1"/>
</dbReference>
<proteinExistence type="predicted"/>
<feature type="non-terminal residue" evidence="5">
    <location>
        <position position="352"/>
    </location>
</feature>
<feature type="non-terminal residue" evidence="5">
    <location>
        <position position="1"/>
    </location>
</feature>
<dbReference type="Gene3D" id="1.10.533.10">
    <property type="entry name" value="Death Domain, Fas"/>
    <property type="match status" value="1"/>
</dbReference>
<evidence type="ECO:0000313" key="4">
    <source>
        <dbReference type="Proteomes" id="UP000694865"/>
    </source>
</evidence>
<dbReference type="PANTHER" id="PTHR47508:SF1">
    <property type="entry name" value="NON-SPECIFIC SERINE_THREONINE PROTEIN KINASE"/>
    <property type="match status" value="1"/>
</dbReference>
<dbReference type="Gene3D" id="3.40.50.10140">
    <property type="entry name" value="Toll/interleukin-1 receptor homology (TIR) domain"/>
    <property type="match status" value="1"/>
</dbReference>
<dbReference type="InterPro" id="IPR000157">
    <property type="entry name" value="TIR_dom"/>
</dbReference>
<dbReference type="SUPFAM" id="SSF47986">
    <property type="entry name" value="DEATH domain"/>
    <property type="match status" value="1"/>
</dbReference>
<sequence length="352" mass="39596">ASARRMMTLLVGQLNDSRNAPNYKHILASMKEIGTTYIHILREHKELIISFKESAPEVVKESIDLMEGRSLKTVTEQVVYVKGDVDELDDRVTVTQEHISELNITAESTANATVDAIGDIAAHEKRFNELEDKVDDTIQKVEEVDQKTVSNAPSWSVDVSTLLNVEDGRDWRFLAIRLGYLSEDIRQLATAQNPTMSLLSEWYSTHKYREATFAVMTSLKELGRSECVNIIEDALNASGETVLEKPSDLTHPPVFISYQWDHQSEVKTLKEHLEMAGYECWMDIGQMGGGDKLYEKIDEGLRGAKIVLSMCSEKYSHSKNCNHEMSLANLLNKPIVPILLEDIDWPPAGPMG</sequence>
<dbReference type="SUPFAM" id="SSF52200">
    <property type="entry name" value="Toll/Interleukin receptor TIR domain"/>
    <property type="match status" value="1"/>
</dbReference>
<accession>A0ABM0M4J8</accession>
<dbReference type="SMART" id="SM00005">
    <property type="entry name" value="DEATH"/>
    <property type="match status" value="1"/>
</dbReference>
<dbReference type="PROSITE" id="PS50017">
    <property type="entry name" value="DEATH_DOMAIN"/>
    <property type="match status" value="1"/>
</dbReference>
<feature type="coiled-coil region" evidence="1">
    <location>
        <begin position="120"/>
        <end position="147"/>
    </location>
</feature>
<gene>
    <name evidence="5" type="primary">LOC102810009</name>
</gene>
<feature type="domain" description="TIR" evidence="3">
    <location>
        <begin position="250"/>
        <end position="352"/>
    </location>
</feature>
<evidence type="ECO:0000259" key="3">
    <source>
        <dbReference type="PROSITE" id="PS50104"/>
    </source>
</evidence>
<keyword evidence="1" id="KW-0175">Coiled coil</keyword>
<evidence type="ECO:0000259" key="2">
    <source>
        <dbReference type="PROSITE" id="PS50017"/>
    </source>
</evidence>
<dbReference type="Pfam" id="PF13676">
    <property type="entry name" value="TIR_2"/>
    <property type="match status" value="1"/>
</dbReference>
<dbReference type="Proteomes" id="UP000694865">
    <property type="component" value="Unplaced"/>
</dbReference>